<evidence type="ECO:0000313" key="5">
    <source>
        <dbReference type="EMBL" id="RTE08149.1"/>
    </source>
</evidence>
<dbReference type="AlphaFoldDB" id="A0A430JAS0"/>
<protein>
    <recommendedName>
        <fullName evidence="4">Sulfotransferase domain-containing protein</fullName>
    </recommendedName>
</protein>
<dbReference type="Proteomes" id="UP000276128">
    <property type="component" value="Unassembled WGS sequence"/>
</dbReference>
<dbReference type="PANTHER" id="PTHR10605:SF56">
    <property type="entry name" value="BIFUNCTIONAL HEPARAN SULFATE N-DEACETYLASE_N-SULFOTRANSFERASE"/>
    <property type="match status" value="1"/>
</dbReference>
<evidence type="ECO:0000256" key="1">
    <source>
        <dbReference type="ARBA" id="ARBA00022679"/>
    </source>
</evidence>
<accession>A0A430JAS0</accession>
<evidence type="ECO:0000313" key="6">
    <source>
        <dbReference type="Proteomes" id="UP000276128"/>
    </source>
</evidence>
<gene>
    <name evidence="5" type="ORF">EJQ19_18850</name>
</gene>
<keyword evidence="6" id="KW-1185">Reference proteome</keyword>
<evidence type="ECO:0000256" key="3">
    <source>
        <dbReference type="SAM" id="Coils"/>
    </source>
</evidence>
<evidence type="ECO:0000256" key="2">
    <source>
        <dbReference type="ARBA" id="ARBA00023180"/>
    </source>
</evidence>
<reference evidence="5 6" key="1">
    <citation type="submission" date="2018-12" db="EMBL/GenBank/DDBJ databases">
        <title>Bacillus ochoae sp. nov., Paenibacillus whitsoniae sp. nov., Paenibacillus spiritus sp. nov. Isolated from the Mars Exploration Rover during spacecraft assembly.</title>
        <authorList>
            <person name="Seuylemezian A."/>
            <person name="Vaishampayan P."/>
        </authorList>
    </citation>
    <scope>NUCLEOTIDE SEQUENCE [LARGE SCALE GENOMIC DNA]</scope>
    <source>
        <strain evidence="5 6">MER 54</strain>
    </source>
</reference>
<dbReference type="PANTHER" id="PTHR10605">
    <property type="entry name" value="HEPARAN SULFATE SULFOTRANSFERASE"/>
    <property type="match status" value="1"/>
</dbReference>
<dbReference type="RefSeq" id="WP_126142784.1">
    <property type="nucleotide sequence ID" value="NZ_RXHU01000056.1"/>
</dbReference>
<dbReference type="OrthoDB" id="9797480at2"/>
<sequence length="690" mass="81967">MNKAIIILGMHRSGTSMLMRTLNNLGVYIGREEDLLAINEDNPEGFWEHSGIVEIHENILTELNHRWDSLAPLPIDWLDNSKVQKYKLELINLVKREFGSMSVWGFKDPRTCILLPLWKEIFENLGIEASYIITLRNPLDVAESLYKRNGINLKSGITLWYYHMINVTENLKGCNKLVLYYDSIVEETLESAEKIATFTGFELNNEIEIKIRESIKTELRHSKSSVAELSLLSEEKIAYLYTNFVEVLESQRSEMHNIESYNFYYKLFQIEELNNQDQLNKQEIEELFNRIQQNKHSMEELLELNQENSQLVQDLLKQDQLNKQTIAELSNKDQSNKQLIDDLIKENLENRQLIQDLNKSLTEASQSMDQAMVQSIALAHTKLFKCVHFIYRLKHQLFKGNFKTQRNFFDWIYRKLIRREPNHDHRYNPIFQIINILEKKKKTEPDFLIIGAQKAGTTSLYHYLVQHPLIDSAVTKEVHFFDVNYDKGVQWYRDQFPSFQTKSDHLTGEATPYYIFHPNVPKRIYEMMPRTKIIILLRNPIDRAYSHYHHAVRNLGEVVGFEEAIHMEEERLAGEFERFQSNSNYNSEIFQHYSYLKRGIYVDQLKLWFDLFPKHQILILNYESFFGDLPKSMKAITDFLGVPEFEFQYESLNKGEYEPMNPKTREHLRKYFYPHNQKLFRLLGQRYDWD</sequence>
<dbReference type="InterPro" id="IPR027417">
    <property type="entry name" value="P-loop_NTPase"/>
</dbReference>
<dbReference type="Pfam" id="PF13469">
    <property type="entry name" value="Sulfotransfer_3"/>
    <property type="match status" value="1"/>
</dbReference>
<keyword evidence="2" id="KW-0325">Glycoprotein</keyword>
<feature type="coiled-coil region" evidence="3">
    <location>
        <begin position="270"/>
        <end position="318"/>
    </location>
</feature>
<comment type="caution">
    <text evidence="5">The sequence shown here is derived from an EMBL/GenBank/DDBJ whole genome shotgun (WGS) entry which is preliminary data.</text>
</comment>
<evidence type="ECO:0000259" key="4">
    <source>
        <dbReference type="Pfam" id="PF00685"/>
    </source>
</evidence>
<name>A0A430JAS0_9BACL</name>
<dbReference type="InterPro" id="IPR000863">
    <property type="entry name" value="Sulfotransferase_dom"/>
</dbReference>
<dbReference type="SUPFAM" id="SSF52540">
    <property type="entry name" value="P-loop containing nucleoside triphosphate hydrolases"/>
    <property type="match status" value="2"/>
</dbReference>
<organism evidence="5 6">
    <name type="scientific">Paenibacillus whitsoniae</name>
    <dbReference type="NCBI Taxonomy" id="2496558"/>
    <lineage>
        <taxon>Bacteria</taxon>
        <taxon>Bacillati</taxon>
        <taxon>Bacillota</taxon>
        <taxon>Bacilli</taxon>
        <taxon>Bacillales</taxon>
        <taxon>Paenibacillaceae</taxon>
        <taxon>Paenibacillus</taxon>
    </lineage>
</organism>
<proteinExistence type="predicted"/>
<dbReference type="InterPro" id="IPR037359">
    <property type="entry name" value="NST/OST"/>
</dbReference>
<dbReference type="GO" id="GO:0008146">
    <property type="term" value="F:sulfotransferase activity"/>
    <property type="evidence" value="ECO:0007669"/>
    <property type="project" value="InterPro"/>
</dbReference>
<dbReference type="Gene3D" id="3.40.50.300">
    <property type="entry name" value="P-loop containing nucleotide triphosphate hydrolases"/>
    <property type="match status" value="2"/>
</dbReference>
<keyword evidence="3" id="KW-0175">Coiled coil</keyword>
<dbReference type="EMBL" id="RXHU01000056">
    <property type="protein sequence ID" value="RTE08149.1"/>
    <property type="molecule type" value="Genomic_DNA"/>
</dbReference>
<feature type="domain" description="Sulfotransferase" evidence="4">
    <location>
        <begin position="445"/>
        <end position="643"/>
    </location>
</feature>
<dbReference type="Pfam" id="PF00685">
    <property type="entry name" value="Sulfotransfer_1"/>
    <property type="match status" value="1"/>
</dbReference>
<keyword evidence="1" id="KW-0808">Transferase</keyword>